<feature type="transmembrane region" description="Helical" evidence="6">
    <location>
        <begin position="364"/>
        <end position="384"/>
    </location>
</feature>
<feature type="transmembrane region" description="Helical" evidence="6">
    <location>
        <begin position="267"/>
        <end position="285"/>
    </location>
</feature>
<dbReference type="GO" id="GO:0016020">
    <property type="term" value="C:membrane"/>
    <property type="evidence" value="ECO:0007669"/>
    <property type="project" value="UniProtKB-SubCell"/>
</dbReference>
<dbReference type="Gene3D" id="1.20.1250.20">
    <property type="entry name" value="MFS general substrate transporter like domains"/>
    <property type="match status" value="1"/>
</dbReference>
<dbReference type="PANTHER" id="PTHR48022">
    <property type="entry name" value="PLASTIDIC GLUCOSE TRANSPORTER 4"/>
    <property type="match status" value="1"/>
</dbReference>
<keyword evidence="9" id="KW-1185">Reference proteome</keyword>
<dbReference type="Proteomes" id="UP001172681">
    <property type="component" value="Unassembled WGS sequence"/>
</dbReference>
<dbReference type="InterPro" id="IPR050360">
    <property type="entry name" value="MFS_Sugar_Transporters"/>
</dbReference>
<feature type="transmembrane region" description="Helical" evidence="6">
    <location>
        <begin position="405"/>
        <end position="426"/>
    </location>
</feature>
<comment type="similarity">
    <text evidence="2">Belongs to the major facilitator superfamily. Sugar transporter (TC 2.A.1.1) family.</text>
</comment>
<evidence type="ECO:0000259" key="7">
    <source>
        <dbReference type="PROSITE" id="PS50850"/>
    </source>
</evidence>
<feature type="transmembrane region" description="Helical" evidence="6">
    <location>
        <begin position="181"/>
        <end position="204"/>
    </location>
</feature>
<evidence type="ECO:0000256" key="4">
    <source>
        <dbReference type="ARBA" id="ARBA00022989"/>
    </source>
</evidence>
<feature type="transmembrane region" description="Helical" evidence="6">
    <location>
        <begin position="432"/>
        <end position="453"/>
    </location>
</feature>
<evidence type="ECO:0000256" key="3">
    <source>
        <dbReference type="ARBA" id="ARBA00022692"/>
    </source>
</evidence>
<protein>
    <recommendedName>
        <fullName evidence="7">Major facilitator superfamily (MFS) profile domain-containing protein</fullName>
    </recommendedName>
</protein>
<name>A0AA38YD74_9EURO</name>
<feature type="domain" description="Major facilitator superfamily (MFS) profile" evidence="7">
    <location>
        <begin position="21"/>
        <end position="457"/>
    </location>
</feature>
<proteinExistence type="inferred from homology"/>
<dbReference type="AlphaFoldDB" id="A0AA38YD74"/>
<comment type="subcellular location">
    <subcellularLocation>
        <location evidence="1">Membrane</location>
        <topology evidence="1">Multi-pass membrane protein</topology>
    </subcellularLocation>
</comment>
<reference evidence="8" key="1">
    <citation type="submission" date="2022-10" db="EMBL/GenBank/DDBJ databases">
        <title>Culturing micro-colonial fungi from biological soil crusts in the Mojave desert and describing Neophaeococcomyces mojavensis, and introducing the new genera and species Taxawa tesnikishii.</title>
        <authorList>
            <person name="Kurbessoian T."/>
            <person name="Stajich J.E."/>
        </authorList>
    </citation>
    <scope>NUCLEOTIDE SEQUENCE</scope>
    <source>
        <strain evidence="8">TK_35</strain>
    </source>
</reference>
<dbReference type="SUPFAM" id="SSF103473">
    <property type="entry name" value="MFS general substrate transporter"/>
    <property type="match status" value="1"/>
</dbReference>
<dbReference type="EMBL" id="JAPDRN010000006">
    <property type="protein sequence ID" value="KAJ9644331.1"/>
    <property type="molecule type" value="Genomic_DNA"/>
</dbReference>
<feature type="transmembrane region" description="Helical" evidence="6">
    <location>
        <begin position="333"/>
        <end position="352"/>
    </location>
</feature>
<dbReference type="PANTHER" id="PTHR48022:SF11">
    <property type="entry name" value="MONOSACCHARIDE TRANSPORTER (HXT8), PUTATIVE (AFU_ORTHOLOGUE AFUA_2G08120)-RELATED"/>
    <property type="match status" value="1"/>
</dbReference>
<keyword evidence="4 6" id="KW-1133">Transmembrane helix</keyword>
<feature type="transmembrane region" description="Helical" evidence="6">
    <location>
        <begin position="305"/>
        <end position="326"/>
    </location>
</feature>
<dbReference type="InterPro" id="IPR005828">
    <property type="entry name" value="MFS_sugar_transport-like"/>
</dbReference>
<organism evidence="8 9">
    <name type="scientific">Knufia peltigerae</name>
    <dbReference type="NCBI Taxonomy" id="1002370"/>
    <lineage>
        <taxon>Eukaryota</taxon>
        <taxon>Fungi</taxon>
        <taxon>Dikarya</taxon>
        <taxon>Ascomycota</taxon>
        <taxon>Pezizomycotina</taxon>
        <taxon>Eurotiomycetes</taxon>
        <taxon>Chaetothyriomycetidae</taxon>
        <taxon>Chaetothyriales</taxon>
        <taxon>Trichomeriaceae</taxon>
        <taxon>Knufia</taxon>
    </lineage>
</organism>
<dbReference type="Pfam" id="PF00083">
    <property type="entry name" value="Sugar_tr"/>
    <property type="match status" value="1"/>
</dbReference>
<keyword evidence="3 6" id="KW-0812">Transmembrane</keyword>
<evidence type="ECO:0000313" key="8">
    <source>
        <dbReference type="EMBL" id="KAJ9644331.1"/>
    </source>
</evidence>
<dbReference type="InterPro" id="IPR036259">
    <property type="entry name" value="MFS_trans_sf"/>
</dbReference>
<comment type="caution">
    <text evidence="8">The sequence shown here is derived from an EMBL/GenBank/DDBJ whole genome shotgun (WGS) entry which is preliminary data.</text>
</comment>
<feature type="transmembrane region" description="Helical" evidence="6">
    <location>
        <begin position="119"/>
        <end position="139"/>
    </location>
</feature>
<feature type="transmembrane region" description="Helical" evidence="6">
    <location>
        <begin position="151"/>
        <end position="175"/>
    </location>
</feature>
<dbReference type="InterPro" id="IPR020846">
    <property type="entry name" value="MFS_dom"/>
</dbReference>
<gene>
    <name evidence="8" type="ORF">H2204_001683</name>
</gene>
<dbReference type="GO" id="GO:0005351">
    <property type="term" value="F:carbohydrate:proton symporter activity"/>
    <property type="evidence" value="ECO:0007669"/>
    <property type="project" value="TreeGrafter"/>
</dbReference>
<accession>A0AA38YD74</accession>
<evidence type="ECO:0000256" key="6">
    <source>
        <dbReference type="SAM" id="Phobius"/>
    </source>
</evidence>
<keyword evidence="5 6" id="KW-0472">Membrane</keyword>
<evidence type="ECO:0000313" key="9">
    <source>
        <dbReference type="Proteomes" id="UP001172681"/>
    </source>
</evidence>
<feature type="transmembrane region" description="Helical" evidence="6">
    <location>
        <begin position="16"/>
        <end position="40"/>
    </location>
</feature>
<evidence type="ECO:0000256" key="1">
    <source>
        <dbReference type="ARBA" id="ARBA00004141"/>
    </source>
</evidence>
<feature type="transmembrane region" description="Helical" evidence="6">
    <location>
        <begin position="94"/>
        <end position="113"/>
    </location>
</feature>
<evidence type="ECO:0000256" key="2">
    <source>
        <dbReference type="ARBA" id="ARBA00010992"/>
    </source>
</evidence>
<sequence>MEPVVTEHVASRQFQFYNVAVILFMGFASVAMGYSASIIGTTLAQPTFIEYFELATRSDATSLISTMNGLFQAGAFVGALLINPVGDHWGRKWAIAFPAILVLISGALLAGSVNIAMFLVFRFVAGVGSWMLLGSIPMWMTEVAPPKNRGALVNIHGASLLFGYTFACWVGYGFYFVDHPAAWRATFAFQCLPCVIVLIGMPWLPESPRYLVQSGKHDEARRVLARLHAPEEARFEFAQIEAQLQVDASLPSSWKSMLAKKSYRKRTLFAIGLACGIQFTGVLVINNYSSIIYKGLGITGSTVLLYTSGFNTLGFGCGIIGIFLIELLPRNKIVALGTTLVTTCLVVEAALVANYPVMPGQNQAALRAAVAMTFCYMAFSQLCLDEVQWVWYPEMFPTHLRSKGVTIGLAAVALMNIMWLQAAPTAFETIGWKFYLCFIIPAYLFAIACFLFFPDTRGLALEEIGALFGDEEHEVYHGPIEDVHIPSSEPKGEHTRVEAV</sequence>
<dbReference type="PROSITE" id="PS50850">
    <property type="entry name" value="MFS"/>
    <property type="match status" value="1"/>
</dbReference>
<evidence type="ECO:0000256" key="5">
    <source>
        <dbReference type="ARBA" id="ARBA00023136"/>
    </source>
</evidence>